<proteinExistence type="predicted"/>
<keyword evidence="3" id="KW-1185">Reference proteome</keyword>
<evidence type="ECO:0000313" key="2">
    <source>
        <dbReference type="EMBL" id="KLO11444.1"/>
    </source>
</evidence>
<feature type="compositionally biased region" description="Polar residues" evidence="1">
    <location>
        <begin position="439"/>
        <end position="451"/>
    </location>
</feature>
<feature type="compositionally biased region" description="Low complexity" evidence="1">
    <location>
        <begin position="557"/>
        <end position="598"/>
    </location>
</feature>
<feature type="region of interest" description="Disordered" evidence="1">
    <location>
        <begin position="1"/>
        <end position="26"/>
    </location>
</feature>
<feature type="compositionally biased region" description="Low complexity" evidence="1">
    <location>
        <begin position="279"/>
        <end position="292"/>
    </location>
</feature>
<name>A0A0H2RI01_9AGAM</name>
<feature type="region of interest" description="Disordered" evidence="1">
    <location>
        <begin position="812"/>
        <end position="837"/>
    </location>
</feature>
<dbReference type="EMBL" id="KQ086000">
    <property type="protein sequence ID" value="KLO11444.1"/>
    <property type="molecule type" value="Genomic_DNA"/>
</dbReference>
<feature type="compositionally biased region" description="Polar residues" evidence="1">
    <location>
        <begin position="197"/>
        <end position="207"/>
    </location>
</feature>
<feature type="region of interest" description="Disordered" evidence="1">
    <location>
        <begin position="348"/>
        <end position="414"/>
    </location>
</feature>
<feature type="compositionally biased region" description="Low complexity" evidence="1">
    <location>
        <begin position="254"/>
        <end position="270"/>
    </location>
</feature>
<dbReference type="AlphaFoldDB" id="A0A0H2RI01"/>
<accession>A0A0H2RI01</accession>
<feature type="region of interest" description="Disordered" evidence="1">
    <location>
        <begin position="178"/>
        <end position="208"/>
    </location>
</feature>
<evidence type="ECO:0000313" key="3">
    <source>
        <dbReference type="Proteomes" id="UP000053477"/>
    </source>
</evidence>
<sequence length="871" mass="91504">MSVVPAPTMSNSNNTSTAGSQPVNIRHRRTPSNRALFDSFDLPSRSPLLSSLHGAPGTSPSSYSSYTSNSNSGAGLSCSPSAYGAYANGYGYNAYVHHIADYQQHIPNFERDFFHFRLESIFELQSLALTFLRSLSIHHAVHHFCSNFTCCGLALSDLHELLRHFEEVHVYVADGADSAAQQTQPPPYNPFAPQYRMSGQQGQTMKKQATPFALASYQAQHQLQPAQSTQSIQQQQTQQQQQQGLRLDLLHLTPSQSQSNSQSNSQLSTPVNPHNVNAGSVESSPGSSVVGPRTPVDEGYASAYSQQQQVQQTQNQQGGMGGGQSQQQLYAAQMAQIQQQLAGQQGQQGLQQPAQASGVVVPASSSPAPSQAQPVQAQQQQQSQQQQQQHAQMQQQQQATQLNASTSPPPSAFGLTAVVRRGSAGSGSASVAPSLNAFTSPNMQSMQPSFHSAQAQSTQAQASYPQAHTQTQYAPMHAPIIPPSAPDMGGMGMGSAMGMGMGMGFGVFNANANHHNVNATLHHANGNAQFTVPQYGSTSFAGMNMGAFYAGRNASISSASSSNTSAASTGSPAMTASNSSSPRSSQSASSDGGSDVGSPETEGSSPASSVAADDCVSGQGQGEGGQEEEDVLMGFEPLEDVVVTPTPMGHQQHSQQQQLGMSMPMGMSYAGLSGMQMQMNNGMNGMRYPMHPTQSVQTGMHHQQLQQHHHQPEPIRCLPPALFSAPITPVTPSTSTGLASLNLNSNSAARKSYFEGAEGVEGDDADADAEGELDLDAEGELEESEDIIGGGNGMVGGSGVTVRVVSPLSPLSPVSPVASASSRPSTASGLGLSRSASMKSMKHRAMLVTGRMQEATGREVVGVVLEEAARV</sequence>
<dbReference type="STRING" id="27342.A0A0H2RI01"/>
<feature type="compositionally biased region" description="Low complexity" evidence="1">
    <location>
        <begin position="306"/>
        <end position="317"/>
    </location>
</feature>
<organism evidence="2 3">
    <name type="scientific">Schizopora paradoxa</name>
    <dbReference type="NCBI Taxonomy" id="27342"/>
    <lineage>
        <taxon>Eukaryota</taxon>
        <taxon>Fungi</taxon>
        <taxon>Dikarya</taxon>
        <taxon>Basidiomycota</taxon>
        <taxon>Agaricomycotina</taxon>
        <taxon>Agaricomycetes</taxon>
        <taxon>Hymenochaetales</taxon>
        <taxon>Schizoporaceae</taxon>
        <taxon>Schizopora</taxon>
    </lineage>
</organism>
<feature type="region of interest" description="Disordered" evidence="1">
    <location>
        <begin position="254"/>
        <end position="324"/>
    </location>
</feature>
<gene>
    <name evidence="2" type="ORF">SCHPADRAFT_472703</name>
</gene>
<evidence type="ECO:0000256" key="1">
    <source>
        <dbReference type="SAM" id="MobiDB-lite"/>
    </source>
</evidence>
<dbReference type="InParanoid" id="A0A0H2RI01"/>
<feature type="compositionally biased region" description="Low complexity" evidence="1">
    <location>
        <begin position="348"/>
        <end position="401"/>
    </location>
</feature>
<feature type="compositionally biased region" description="Low complexity" evidence="1">
    <location>
        <begin position="452"/>
        <end position="467"/>
    </location>
</feature>
<dbReference type="OrthoDB" id="3269380at2759"/>
<feature type="compositionally biased region" description="Low complexity" evidence="1">
    <location>
        <begin position="812"/>
        <end position="828"/>
    </location>
</feature>
<feature type="region of interest" description="Disordered" evidence="1">
    <location>
        <begin position="557"/>
        <end position="628"/>
    </location>
</feature>
<feature type="compositionally biased region" description="Polar residues" evidence="1">
    <location>
        <begin position="8"/>
        <end position="23"/>
    </location>
</feature>
<feature type="region of interest" description="Disordered" evidence="1">
    <location>
        <begin position="439"/>
        <end position="471"/>
    </location>
</feature>
<dbReference type="Proteomes" id="UP000053477">
    <property type="component" value="Unassembled WGS sequence"/>
</dbReference>
<reference evidence="2 3" key="1">
    <citation type="submission" date="2015-04" db="EMBL/GenBank/DDBJ databases">
        <title>Complete genome sequence of Schizopora paradoxa KUC8140, a cosmopolitan wood degrader in East Asia.</title>
        <authorList>
            <consortium name="DOE Joint Genome Institute"/>
            <person name="Min B."/>
            <person name="Park H."/>
            <person name="Jang Y."/>
            <person name="Kim J.-J."/>
            <person name="Kim K.H."/>
            <person name="Pangilinan J."/>
            <person name="Lipzen A."/>
            <person name="Riley R."/>
            <person name="Grigoriev I.V."/>
            <person name="Spatafora J.W."/>
            <person name="Choi I.-G."/>
        </authorList>
    </citation>
    <scope>NUCLEOTIDE SEQUENCE [LARGE SCALE GENOMIC DNA]</scope>
    <source>
        <strain evidence="2 3">KUC8140</strain>
    </source>
</reference>
<protein>
    <submittedName>
        <fullName evidence="2">Uncharacterized protein</fullName>
    </submittedName>
</protein>